<sequence>MKLKKIWCLPLASIPFAAAVSCVYTGDYVSYHEYSKMYNAANNLIENDFKFNQNKYLENEIDNLNFEPIFKYHFDDKMTYDYLNNYVKNPTKKYLKFSLARSVLLKFSNQTQFIYDNDEYDTNNIVPDINSGYSKSIYSVDSVEKNSINNSFFIENLAKAESVVINLNPVNYVDSNGNLSAFELVGDDLFVSFNSPINKEYKEKIIEKYGIEIRTSDHSVQISSTKFKLADFIFEELLKNTIFNPISTQYLKSKNISIEEYNPKLSEKLFLTPYLLHENSIDKQVYIKNQFYVNSDFVQKANNLTKITLKFQNLPIDNETFRIQLFRGYRQRLVSEAKLNVFNSLQQREIINNASAYGLQNDNSIIYNQSKMNYFYNSTLNPNLENDFNKNYLNLVYGGIQNENSSEYFYANLESYLFRLYLNEIVNPYYFAQLLNQNDIIKNSAYPYAQFFKKVDQSNYKNVVDALLWVDSYNIGDLNLTKTIQNITLNDKNQSLSFEHLFDFKVKLSSQNFEFIRQNLKDLLDRFYSEHKLNAQIDKISWTLPIFQDQSELLINAYQKLKEFYNFVDPRLDFNFKFVDSDYLTKYNSTYKYGAKIYSNSKISNYFVQILSQKDFQRALVSNHAIFMYPQLNKFIEWFKQNNDYENQIEQYLSNLSTYEQIELVNAFSALDLTPITHQSVININSFDQEIVQNYYQKPLSDTNYVNFEDIKIIK</sequence>
<dbReference type="OrthoDB" id="395736at2"/>
<gene>
    <name evidence="2" type="ORF">BLA55_03545</name>
</gene>
<proteinExistence type="predicted"/>
<organism evidence="2 3">
    <name type="scientific">Mycoplasmopsis pullorum</name>
    <dbReference type="NCBI Taxonomy" id="48003"/>
    <lineage>
        <taxon>Bacteria</taxon>
        <taxon>Bacillati</taxon>
        <taxon>Mycoplasmatota</taxon>
        <taxon>Mycoplasmoidales</taxon>
        <taxon>Metamycoplasmataceae</taxon>
        <taxon>Mycoplasmopsis</taxon>
    </lineage>
</organism>
<evidence type="ECO:0000313" key="3">
    <source>
        <dbReference type="Proteomes" id="UP000184322"/>
    </source>
</evidence>
<dbReference type="PROSITE" id="PS51257">
    <property type="entry name" value="PROKAR_LIPOPROTEIN"/>
    <property type="match status" value="1"/>
</dbReference>
<evidence type="ECO:0000313" key="2">
    <source>
        <dbReference type="EMBL" id="APJ38707.1"/>
    </source>
</evidence>
<dbReference type="Proteomes" id="UP000184322">
    <property type="component" value="Chromosome"/>
</dbReference>
<dbReference type="STRING" id="48003.BLA55_03545"/>
<dbReference type="AlphaFoldDB" id="A0A1L4FSV8"/>
<name>A0A1L4FSV8_9BACT</name>
<reference evidence="3" key="1">
    <citation type="submission" date="2016-10" db="EMBL/GenBank/DDBJ databases">
        <authorList>
            <person name="Beylefeld A."/>
            <person name="Abolnik C."/>
        </authorList>
    </citation>
    <scope>NUCLEOTIDE SEQUENCE [LARGE SCALE GENOMIC DNA]</scope>
    <source>
        <strain evidence="3">B359_6</strain>
    </source>
</reference>
<feature type="chain" id="PRO_5012430892" description="Lipoprotein" evidence="1">
    <location>
        <begin position="20"/>
        <end position="715"/>
    </location>
</feature>
<keyword evidence="3" id="KW-1185">Reference proteome</keyword>
<dbReference type="KEGG" id="mpul:BLA55_03545"/>
<keyword evidence="1" id="KW-0732">Signal</keyword>
<dbReference type="RefSeq" id="WP_073372710.1">
    <property type="nucleotide sequence ID" value="NZ_CP017813.1"/>
</dbReference>
<accession>A0A1L4FSV8</accession>
<dbReference type="NCBIfam" id="NF045850">
    <property type="entry name" value="ABC_Mplas_LP"/>
    <property type="match status" value="1"/>
</dbReference>
<feature type="signal peptide" evidence="1">
    <location>
        <begin position="1"/>
        <end position="19"/>
    </location>
</feature>
<dbReference type="EMBL" id="CP017813">
    <property type="protein sequence ID" value="APJ38707.1"/>
    <property type="molecule type" value="Genomic_DNA"/>
</dbReference>
<evidence type="ECO:0008006" key="4">
    <source>
        <dbReference type="Google" id="ProtNLM"/>
    </source>
</evidence>
<evidence type="ECO:0000256" key="1">
    <source>
        <dbReference type="SAM" id="SignalP"/>
    </source>
</evidence>
<protein>
    <recommendedName>
        <fullName evidence="4">Lipoprotein</fullName>
    </recommendedName>
</protein>